<evidence type="ECO:0000313" key="6">
    <source>
        <dbReference type="EMBL" id="GAM58627.1"/>
    </source>
</evidence>
<evidence type="ECO:0000256" key="3">
    <source>
        <dbReference type="ARBA" id="ARBA00022729"/>
    </source>
</evidence>
<evidence type="ECO:0000256" key="4">
    <source>
        <dbReference type="SAM" id="SignalP"/>
    </source>
</evidence>
<proteinExistence type="inferred from homology"/>
<protein>
    <submittedName>
        <fullName evidence="6">Periplasmic component</fullName>
    </submittedName>
</protein>
<reference evidence="6 7" key="1">
    <citation type="submission" date="2015-01" db="EMBL/GenBank/DDBJ databases">
        <title>Vibrio sp. C1 JCM 19231 whole genome shotgun sequence.</title>
        <authorList>
            <person name="Sawabe T."/>
            <person name="Meirelles P."/>
            <person name="Feng G."/>
            <person name="Sayaka M."/>
            <person name="Hattori M."/>
            <person name="Ohkuma M."/>
        </authorList>
    </citation>
    <scope>NUCLEOTIDE SEQUENCE [LARGE SCALE GENOMIC DNA]</scope>
    <source>
        <strain evidence="7">JCM 19231</strain>
    </source>
</reference>
<dbReference type="SUPFAM" id="SSF53850">
    <property type="entry name" value="Periplasmic binding protein-like II"/>
    <property type="match status" value="1"/>
</dbReference>
<evidence type="ECO:0000256" key="1">
    <source>
        <dbReference type="ARBA" id="ARBA00004418"/>
    </source>
</evidence>
<dbReference type="GO" id="GO:0042938">
    <property type="term" value="P:dipeptide transport"/>
    <property type="evidence" value="ECO:0007669"/>
    <property type="project" value="TreeGrafter"/>
</dbReference>
<evidence type="ECO:0000313" key="7">
    <source>
        <dbReference type="Proteomes" id="UP000031671"/>
    </source>
</evidence>
<comment type="similarity">
    <text evidence="2">Belongs to the bacterial solute-binding protein 5 family.</text>
</comment>
<reference evidence="6 7" key="2">
    <citation type="submission" date="2015-01" db="EMBL/GenBank/DDBJ databases">
        <authorList>
            <consortium name="NBRP consortium"/>
            <person name="Sawabe T."/>
            <person name="Meirelles P."/>
            <person name="Feng G."/>
            <person name="Sayaka M."/>
            <person name="Hattori M."/>
            <person name="Ohkuma M."/>
        </authorList>
    </citation>
    <scope>NUCLEOTIDE SEQUENCE [LARGE SCALE GENOMIC DNA]</scope>
    <source>
        <strain evidence="7">JCM 19231</strain>
    </source>
</reference>
<dbReference type="EMBL" id="BBRZ01000096">
    <property type="protein sequence ID" value="GAM58627.1"/>
    <property type="molecule type" value="Genomic_DNA"/>
</dbReference>
<dbReference type="InterPro" id="IPR039424">
    <property type="entry name" value="SBP_5"/>
</dbReference>
<sequence>MNTTKKTLVLAVALGLSANAFAAQDKVVVASTATVQTLNPHNAGVTMDMSIANAIYDGLFKFDENMQVQPNLATGYEVKDNGKTYVINLREGIKFTDGTAFNAEAVKFNFQDEIDKKQRRASLLSNVESFKVLSEYSLQVNLKSPSNTFINNITHPSQA</sequence>
<dbReference type="InterPro" id="IPR023765">
    <property type="entry name" value="SBP_5_CS"/>
</dbReference>
<feature type="chain" id="PRO_5002121986" evidence="4">
    <location>
        <begin position="23"/>
        <end position="159"/>
    </location>
</feature>
<keyword evidence="7" id="KW-1185">Reference proteome</keyword>
<dbReference type="AlphaFoldDB" id="A0A0B8P215"/>
<dbReference type="PROSITE" id="PS01040">
    <property type="entry name" value="SBP_BACTERIAL_5"/>
    <property type="match status" value="1"/>
</dbReference>
<dbReference type="GO" id="GO:1904680">
    <property type="term" value="F:peptide transmembrane transporter activity"/>
    <property type="evidence" value="ECO:0007669"/>
    <property type="project" value="TreeGrafter"/>
</dbReference>
<evidence type="ECO:0000259" key="5">
    <source>
        <dbReference type="Pfam" id="PF00496"/>
    </source>
</evidence>
<gene>
    <name evidence="6" type="ORF">JCM19231_1675</name>
</gene>
<organism evidence="6 7">
    <name type="scientific">Vibrio ishigakensis</name>
    <dbReference type="NCBI Taxonomy" id="1481914"/>
    <lineage>
        <taxon>Bacteria</taxon>
        <taxon>Pseudomonadati</taxon>
        <taxon>Pseudomonadota</taxon>
        <taxon>Gammaproteobacteria</taxon>
        <taxon>Vibrionales</taxon>
        <taxon>Vibrionaceae</taxon>
        <taxon>Vibrio</taxon>
    </lineage>
</organism>
<name>A0A0B8P215_9VIBR</name>
<feature type="signal peptide" evidence="4">
    <location>
        <begin position="1"/>
        <end position="22"/>
    </location>
</feature>
<dbReference type="Proteomes" id="UP000031671">
    <property type="component" value="Unassembled WGS sequence"/>
</dbReference>
<dbReference type="PANTHER" id="PTHR30290:SF32">
    <property type="entry name" value="GLUTATHIONE-BINDING PROTEIN GSIB"/>
    <property type="match status" value="1"/>
</dbReference>
<comment type="subcellular location">
    <subcellularLocation>
        <location evidence="1">Periplasm</location>
    </subcellularLocation>
</comment>
<feature type="domain" description="Solute-binding protein family 5" evidence="5">
    <location>
        <begin position="67"/>
        <end position="158"/>
    </location>
</feature>
<dbReference type="PANTHER" id="PTHR30290">
    <property type="entry name" value="PERIPLASMIC BINDING COMPONENT OF ABC TRANSPORTER"/>
    <property type="match status" value="1"/>
</dbReference>
<dbReference type="Pfam" id="PF00496">
    <property type="entry name" value="SBP_bac_5"/>
    <property type="match status" value="1"/>
</dbReference>
<dbReference type="Gene3D" id="3.40.190.10">
    <property type="entry name" value="Periplasmic binding protein-like II"/>
    <property type="match status" value="1"/>
</dbReference>
<comment type="caution">
    <text evidence="6">The sequence shown here is derived from an EMBL/GenBank/DDBJ whole genome shotgun (WGS) entry which is preliminary data.</text>
</comment>
<dbReference type="GO" id="GO:0030288">
    <property type="term" value="C:outer membrane-bounded periplasmic space"/>
    <property type="evidence" value="ECO:0007669"/>
    <property type="project" value="TreeGrafter"/>
</dbReference>
<evidence type="ECO:0000256" key="2">
    <source>
        <dbReference type="ARBA" id="ARBA00005695"/>
    </source>
</evidence>
<accession>A0A0B8P215</accession>
<dbReference type="InterPro" id="IPR000914">
    <property type="entry name" value="SBP_5_dom"/>
</dbReference>
<keyword evidence="3 4" id="KW-0732">Signal</keyword>